<reference evidence="11 12" key="1">
    <citation type="submission" date="2018-04" db="EMBL/GenBank/DDBJ databases">
        <title>Genomic Encyclopedia of Type Strains, Phase IV (KMG-IV): sequencing the most valuable type-strain genomes for metagenomic binning, comparative biology and taxonomic classification.</title>
        <authorList>
            <person name="Goeker M."/>
        </authorList>
    </citation>
    <scope>NUCLEOTIDE SEQUENCE [LARGE SCALE GENOMIC DNA]</scope>
    <source>
        <strain evidence="11 12">DSM 104150</strain>
    </source>
</reference>
<proteinExistence type="inferred from homology"/>
<feature type="signal peptide" evidence="10">
    <location>
        <begin position="1"/>
        <end position="21"/>
    </location>
</feature>
<keyword evidence="11" id="KW-0449">Lipoprotein</keyword>
<sequence precursor="true">MIRTLVLAVALLLASTGPAPAADALQRFVDEVRTFTAHFEQIQYDEDGGELGRRSGRFSLARPGRFDWHYEQPYEQRMVCDGERIWNYEPDLAQVTVRTAGDILRDTPVALLAEGANLAERFEVEPIGEGRDSGLRLRPKTDDADFRQIELWLESSGTPTRMRLHDPLGGISEIRFSDVVRNPKIDAGVFRFRPPAGVEVVNLDPAG</sequence>
<comment type="caution">
    <text evidence="11">The sequence shown here is derived from an EMBL/GenBank/DDBJ whole genome shotgun (WGS) entry which is preliminary data.</text>
</comment>
<evidence type="ECO:0000256" key="1">
    <source>
        <dbReference type="ARBA" id="ARBA00004418"/>
    </source>
</evidence>
<keyword evidence="8 10" id="KW-0653">Protein transport</keyword>
<dbReference type="Proteomes" id="UP000248330">
    <property type="component" value="Unassembled WGS sequence"/>
</dbReference>
<comment type="similarity">
    <text evidence="2 10">Belongs to the LolA family.</text>
</comment>
<keyword evidence="12" id="KW-1185">Reference proteome</keyword>
<dbReference type="GO" id="GO:0030288">
    <property type="term" value="C:outer membrane-bounded periplasmic space"/>
    <property type="evidence" value="ECO:0007669"/>
    <property type="project" value="TreeGrafter"/>
</dbReference>
<organism evidence="11 12">
    <name type="scientific">Sinimarinibacterium flocculans</name>
    <dbReference type="NCBI Taxonomy" id="985250"/>
    <lineage>
        <taxon>Bacteria</taxon>
        <taxon>Pseudomonadati</taxon>
        <taxon>Pseudomonadota</taxon>
        <taxon>Gammaproteobacteria</taxon>
        <taxon>Nevskiales</taxon>
        <taxon>Nevskiaceae</taxon>
        <taxon>Sinimarinibacterium</taxon>
    </lineage>
</organism>
<keyword evidence="9 10" id="KW-0143">Chaperone</keyword>
<dbReference type="AlphaFoldDB" id="A0A318E9Y3"/>
<comment type="subcellular location">
    <subcellularLocation>
        <location evidence="1 10">Periplasm</location>
    </subcellularLocation>
</comment>
<dbReference type="InterPro" id="IPR004564">
    <property type="entry name" value="OM_lipoprot_carrier_LolA-like"/>
</dbReference>
<evidence type="ECO:0000313" key="11">
    <source>
        <dbReference type="EMBL" id="PXV66199.1"/>
    </source>
</evidence>
<dbReference type="GO" id="GO:0044874">
    <property type="term" value="P:lipoprotein localization to outer membrane"/>
    <property type="evidence" value="ECO:0007669"/>
    <property type="project" value="UniProtKB-UniRule"/>
</dbReference>
<dbReference type="CDD" id="cd16325">
    <property type="entry name" value="LolA"/>
    <property type="match status" value="1"/>
</dbReference>
<evidence type="ECO:0000313" key="12">
    <source>
        <dbReference type="Proteomes" id="UP000248330"/>
    </source>
</evidence>
<evidence type="ECO:0000256" key="6">
    <source>
        <dbReference type="ARBA" id="ARBA00022729"/>
    </source>
</evidence>
<dbReference type="Gene3D" id="2.50.20.10">
    <property type="entry name" value="Lipoprotein localisation LolA/LolB/LppX"/>
    <property type="match status" value="1"/>
</dbReference>
<keyword evidence="6 10" id="KW-0732">Signal</keyword>
<dbReference type="PANTHER" id="PTHR35869:SF1">
    <property type="entry name" value="OUTER-MEMBRANE LIPOPROTEIN CARRIER PROTEIN"/>
    <property type="match status" value="1"/>
</dbReference>
<protein>
    <recommendedName>
        <fullName evidence="4 10">Outer-membrane lipoprotein carrier protein</fullName>
    </recommendedName>
</protein>
<dbReference type="GO" id="GO:0042953">
    <property type="term" value="P:lipoprotein transport"/>
    <property type="evidence" value="ECO:0007669"/>
    <property type="project" value="InterPro"/>
</dbReference>
<dbReference type="HAMAP" id="MF_00240">
    <property type="entry name" value="LolA"/>
    <property type="match status" value="1"/>
</dbReference>
<evidence type="ECO:0000256" key="4">
    <source>
        <dbReference type="ARBA" id="ARBA00014035"/>
    </source>
</evidence>
<evidence type="ECO:0000256" key="9">
    <source>
        <dbReference type="ARBA" id="ARBA00023186"/>
    </source>
</evidence>
<dbReference type="InterPro" id="IPR018323">
    <property type="entry name" value="OM_lipoprot_carrier_LolA_Pbac"/>
</dbReference>
<dbReference type="NCBIfam" id="TIGR00547">
    <property type="entry name" value="lolA"/>
    <property type="match status" value="1"/>
</dbReference>
<evidence type="ECO:0000256" key="10">
    <source>
        <dbReference type="HAMAP-Rule" id="MF_00240"/>
    </source>
</evidence>
<evidence type="ECO:0000256" key="5">
    <source>
        <dbReference type="ARBA" id="ARBA00022448"/>
    </source>
</evidence>
<keyword evidence="7 10" id="KW-0574">Periplasm</keyword>
<dbReference type="EMBL" id="QICN01000008">
    <property type="protein sequence ID" value="PXV66199.1"/>
    <property type="molecule type" value="Genomic_DNA"/>
</dbReference>
<dbReference type="RefSeq" id="WP_110265957.1">
    <property type="nucleotide sequence ID" value="NZ_CAKZQT010000032.1"/>
</dbReference>
<dbReference type="PANTHER" id="PTHR35869">
    <property type="entry name" value="OUTER-MEMBRANE LIPOPROTEIN CARRIER PROTEIN"/>
    <property type="match status" value="1"/>
</dbReference>
<feature type="chain" id="PRO_5016472497" description="Outer-membrane lipoprotein carrier protein" evidence="10">
    <location>
        <begin position="22"/>
        <end position="207"/>
    </location>
</feature>
<dbReference type="InterPro" id="IPR029046">
    <property type="entry name" value="LolA/LolB/LppX"/>
</dbReference>
<name>A0A318E9Y3_9GAMM</name>
<accession>A0A318E9Y3</accession>
<evidence type="ECO:0000256" key="7">
    <source>
        <dbReference type="ARBA" id="ARBA00022764"/>
    </source>
</evidence>
<evidence type="ECO:0000256" key="2">
    <source>
        <dbReference type="ARBA" id="ARBA00007615"/>
    </source>
</evidence>
<keyword evidence="5 10" id="KW-0813">Transport</keyword>
<dbReference type="OrthoDB" id="9787361at2"/>
<dbReference type="SUPFAM" id="SSF89392">
    <property type="entry name" value="Prokaryotic lipoproteins and lipoprotein localization factors"/>
    <property type="match status" value="1"/>
</dbReference>
<gene>
    <name evidence="10" type="primary">lolA</name>
    <name evidence="11" type="ORF">C8D93_108174</name>
</gene>
<comment type="subunit">
    <text evidence="3 10">Monomer.</text>
</comment>
<evidence type="ECO:0000256" key="8">
    <source>
        <dbReference type="ARBA" id="ARBA00022927"/>
    </source>
</evidence>
<evidence type="ECO:0000256" key="3">
    <source>
        <dbReference type="ARBA" id="ARBA00011245"/>
    </source>
</evidence>
<comment type="function">
    <text evidence="10">Participates in the translocation of lipoproteins from the inner membrane to the outer membrane. Only forms a complex with a lipoprotein if the residue after the N-terminal Cys is not an aspartate (The Asp acts as a targeting signal to indicate that the lipoprotein should stay in the inner membrane).</text>
</comment>
<dbReference type="Pfam" id="PF03548">
    <property type="entry name" value="LolA"/>
    <property type="match status" value="1"/>
</dbReference>